<evidence type="ECO:0000256" key="1">
    <source>
        <dbReference type="SAM" id="Coils"/>
    </source>
</evidence>
<evidence type="ECO:0000313" key="3">
    <source>
        <dbReference type="Proteomes" id="UP000800039"/>
    </source>
</evidence>
<proteinExistence type="predicted"/>
<reference evidence="2" key="1">
    <citation type="submission" date="2020-01" db="EMBL/GenBank/DDBJ databases">
        <authorList>
            <consortium name="DOE Joint Genome Institute"/>
            <person name="Haridas S."/>
            <person name="Albert R."/>
            <person name="Binder M."/>
            <person name="Bloem J."/>
            <person name="Labutti K."/>
            <person name="Salamov A."/>
            <person name="Andreopoulos B."/>
            <person name="Baker S.E."/>
            <person name="Barry K."/>
            <person name="Bills G."/>
            <person name="Bluhm B.H."/>
            <person name="Cannon C."/>
            <person name="Castanera R."/>
            <person name="Culley D.E."/>
            <person name="Daum C."/>
            <person name="Ezra D."/>
            <person name="Gonzalez J.B."/>
            <person name="Henrissat B."/>
            <person name="Kuo A."/>
            <person name="Liang C."/>
            <person name="Lipzen A."/>
            <person name="Lutzoni F."/>
            <person name="Magnuson J."/>
            <person name="Mondo S."/>
            <person name="Nolan M."/>
            <person name="Ohm R."/>
            <person name="Pangilinan J."/>
            <person name="Park H.-J."/>
            <person name="Ramirez L."/>
            <person name="Alfaro M."/>
            <person name="Sun H."/>
            <person name="Tritt A."/>
            <person name="Yoshinaga Y."/>
            <person name="Zwiers L.-H."/>
            <person name="Turgeon B.G."/>
            <person name="Goodwin S.B."/>
            <person name="Spatafora J.W."/>
            <person name="Crous P.W."/>
            <person name="Grigoriev I.V."/>
        </authorList>
    </citation>
    <scope>NUCLEOTIDE SEQUENCE</scope>
    <source>
        <strain evidence="2">CBS 394.84</strain>
    </source>
</reference>
<organism evidence="2 3">
    <name type="scientific">Cucurbitaria berberidis CBS 394.84</name>
    <dbReference type="NCBI Taxonomy" id="1168544"/>
    <lineage>
        <taxon>Eukaryota</taxon>
        <taxon>Fungi</taxon>
        <taxon>Dikarya</taxon>
        <taxon>Ascomycota</taxon>
        <taxon>Pezizomycotina</taxon>
        <taxon>Dothideomycetes</taxon>
        <taxon>Pleosporomycetidae</taxon>
        <taxon>Pleosporales</taxon>
        <taxon>Pleosporineae</taxon>
        <taxon>Cucurbitariaceae</taxon>
        <taxon>Cucurbitaria</taxon>
    </lineage>
</organism>
<protein>
    <submittedName>
        <fullName evidence="2">Uncharacterized protein</fullName>
    </submittedName>
</protein>
<evidence type="ECO:0000313" key="2">
    <source>
        <dbReference type="EMBL" id="KAF1852176.1"/>
    </source>
</evidence>
<dbReference type="GeneID" id="63853749"/>
<accession>A0A9P4GW96</accession>
<keyword evidence="1" id="KW-0175">Coiled coil</keyword>
<gene>
    <name evidence="2" type="ORF">K460DRAFT_402165</name>
</gene>
<dbReference type="RefSeq" id="XP_040794739.1">
    <property type="nucleotide sequence ID" value="XM_040936499.1"/>
</dbReference>
<name>A0A9P4GW96_9PLEO</name>
<dbReference type="Proteomes" id="UP000800039">
    <property type="component" value="Unassembled WGS sequence"/>
</dbReference>
<dbReference type="OrthoDB" id="3799859at2759"/>
<keyword evidence="3" id="KW-1185">Reference proteome</keyword>
<feature type="coiled-coil region" evidence="1">
    <location>
        <begin position="42"/>
        <end position="152"/>
    </location>
</feature>
<dbReference type="EMBL" id="ML976614">
    <property type="protein sequence ID" value="KAF1852176.1"/>
    <property type="molecule type" value="Genomic_DNA"/>
</dbReference>
<comment type="caution">
    <text evidence="2">The sequence shown here is derived from an EMBL/GenBank/DDBJ whole genome shotgun (WGS) entry which is preliminary data.</text>
</comment>
<dbReference type="AlphaFoldDB" id="A0A9P4GW96"/>
<sequence>MQLARGEAAYGTANRVAKTPGDRLRVAKQQFRTTNSAHTKLHAMFEETIQELESTKAKLEATQRELEATQRKLEDTKEMLRCSNEDVEEITELLISSNEEVDIFKGENSCLILARNYHEQHLAQLDDELEQEKKKVKKSQDAEEKLEQLRKHWSTFSAMLSD</sequence>